<name>A0ABU9B8M1_9BURK</name>
<feature type="compositionally biased region" description="Basic and acidic residues" evidence="1">
    <location>
        <begin position="38"/>
        <end position="49"/>
    </location>
</feature>
<feature type="compositionally biased region" description="Basic and acidic residues" evidence="1">
    <location>
        <begin position="7"/>
        <end position="18"/>
    </location>
</feature>
<dbReference type="EMBL" id="JBBUTF010000003">
    <property type="protein sequence ID" value="MEK8025018.1"/>
    <property type="molecule type" value="Genomic_DNA"/>
</dbReference>
<evidence type="ECO:0000313" key="3">
    <source>
        <dbReference type="Proteomes" id="UP001368500"/>
    </source>
</evidence>
<gene>
    <name evidence="2" type="ORF">AACH11_03465</name>
</gene>
<keyword evidence="3" id="KW-1185">Reference proteome</keyword>
<protein>
    <recommendedName>
        <fullName evidence="4">DUF2188 domain-containing protein</fullName>
    </recommendedName>
</protein>
<comment type="caution">
    <text evidence="2">The sequence shown here is derived from an EMBL/GenBank/DDBJ whole genome shotgun (WGS) entry which is preliminary data.</text>
</comment>
<evidence type="ECO:0000256" key="1">
    <source>
        <dbReference type="SAM" id="MobiDB-lite"/>
    </source>
</evidence>
<dbReference type="RefSeq" id="WP_341372801.1">
    <property type="nucleotide sequence ID" value="NZ_JBBUTF010000003.1"/>
</dbReference>
<evidence type="ECO:0000313" key="2">
    <source>
        <dbReference type="EMBL" id="MEK8025018.1"/>
    </source>
</evidence>
<organism evidence="2 3">
    <name type="scientific">Pseudaquabacterium rugosum</name>
    <dbReference type="NCBI Taxonomy" id="2984194"/>
    <lineage>
        <taxon>Bacteria</taxon>
        <taxon>Pseudomonadati</taxon>
        <taxon>Pseudomonadota</taxon>
        <taxon>Betaproteobacteria</taxon>
        <taxon>Burkholderiales</taxon>
        <taxon>Sphaerotilaceae</taxon>
        <taxon>Pseudaquabacterium</taxon>
    </lineage>
</organism>
<feature type="region of interest" description="Disordered" evidence="1">
    <location>
        <begin position="1"/>
        <end position="66"/>
    </location>
</feature>
<proteinExistence type="predicted"/>
<dbReference type="Proteomes" id="UP001368500">
    <property type="component" value="Unassembled WGS sequence"/>
</dbReference>
<evidence type="ECO:0008006" key="4">
    <source>
        <dbReference type="Google" id="ProtNLM"/>
    </source>
</evidence>
<reference evidence="2 3" key="1">
    <citation type="submission" date="2024-04" db="EMBL/GenBank/DDBJ databases">
        <title>Novel species of the genus Ideonella isolated from streams.</title>
        <authorList>
            <person name="Lu H."/>
        </authorList>
    </citation>
    <scope>NUCLEOTIDE SEQUENCE [LARGE SCALE GENOMIC DNA]</scope>
    <source>
        <strain evidence="2 3">BYS139W</strain>
    </source>
</reference>
<accession>A0ABU9B8M1</accession>
<sequence length="66" mass="7448">MRAPHIPWERDRCADPRAKTTKGSGRREGQTCNAIAEQIRREAAERARTDQPAPVVIGARPEERAR</sequence>